<organism evidence="2 3">
    <name type="scientific">Daphnia magna</name>
    <dbReference type="NCBI Taxonomy" id="35525"/>
    <lineage>
        <taxon>Eukaryota</taxon>
        <taxon>Metazoa</taxon>
        <taxon>Ecdysozoa</taxon>
        <taxon>Arthropoda</taxon>
        <taxon>Crustacea</taxon>
        <taxon>Branchiopoda</taxon>
        <taxon>Diplostraca</taxon>
        <taxon>Cladocera</taxon>
        <taxon>Anomopoda</taxon>
        <taxon>Daphniidae</taxon>
        <taxon>Daphnia</taxon>
    </lineage>
</organism>
<sequence length="232" mass="26164">MSVFVTPTRSTYGRRESLAKSTGSFPGILRWSTSPPNRVNGQRRSPLKLPGLFPKSSKGPQHHQRKLVDDEDRRHDRCPRLPGINLKCEVAYDRTIGQRGAVGGTRIVTKNFQITTDEDYLTKRIAPITVAKKRQRGRNAIGRTFGCRGLPVNLSGLYSSRNSVFRALQRRNTGHRGSAPSSVIHVYWENGKIEYGVYHGVWPIYRKLLSNPGISVDDLIRTPLKPRHAKLN</sequence>
<evidence type="ECO:0000313" key="2">
    <source>
        <dbReference type="EMBL" id="KAK4026409.1"/>
    </source>
</evidence>
<name>A0ABR0AMQ4_9CRUS</name>
<proteinExistence type="predicted"/>
<dbReference type="Proteomes" id="UP001234178">
    <property type="component" value="Unassembled WGS sequence"/>
</dbReference>
<feature type="region of interest" description="Disordered" evidence="1">
    <location>
        <begin position="1"/>
        <end position="76"/>
    </location>
</feature>
<feature type="compositionally biased region" description="Polar residues" evidence="1">
    <location>
        <begin position="1"/>
        <end position="11"/>
    </location>
</feature>
<accession>A0ABR0AMQ4</accession>
<keyword evidence="3" id="KW-1185">Reference proteome</keyword>
<evidence type="ECO:0000313" key="3">
    <source>
        <dbReference type="Proteomes" id="UP001234178"/>
    </source>
</evidence>
<gene>
    <name evidence="2" type="ORF">OUZ56_015407</name>
</gene>
<evidence type="ECO:0000256" key="1">
    <source>
        <dbReference type="SAM" id="MobiDB-lite"/>
    </source>
</evidence>
<feature type="compositionally biased region" description="Polar residues" evidence="1">
    <location>
        <begin position="31"/>
        <end position="43"/>
    </location>
</feature>
<reference evidence="2 3" key="1">
    <citation type="journal article" date="2023" name="Nucleic Acids Res.">
        <title>The hologenome of Daphnia magna reveals possible DNA methylation and microbiome-mediated evolution of the host genome.</title>
        <authorList>
            <person name="Chaturvedi A."/>
            <person name="Li X."/>
            <person name="Dhandapani V."/>
            <person name="Marshall H."/>
            <person name="Kissane S."/>
            <person name="Cuenca-Cambronero M."/>
            <person name="Asole G."/>
            <person name="Calvet F."/>
            <person name="Ruiz-Romero M."/>
            <person name="Marangio P."/>
            <person name="Guigo R."/>
            <person name="Rago D."/>
            <person name="Mirbahai L."/>
            <person name="Eastwood N."/>
            <person name="Colbourne J.K."/>
            <person name="Zhou J."/>
            <person name="Mallon E."/>
            <person name="Orsini L."/>
        </authorList>
    </citation>
    <scope>NUCLEOTIDE SEQUENCE [LARGE SCALE GENOMIC DNA]</scope>
    <source>
        <strain evidence="2">LRV0_1</strain>
    </source>
</reference>
<feature type="compositionally biased region" description="Basic and acidic residues" evidence="1">
    <location>
        <begin position="66"/>
        <end position="76"/>
    </location>
</feature>
<comment type="caution">
    <text evidence="2">The sequence shown here is derived from an EMBL/GenBank/DDBJ whole genome shotgun (WGS) entry which is preliminary data.</text>
</comment>
<dbReference type="EMBL" id="JAOYFB010000038">
    <property type="protein sequence ID" value="KAK4026409.1"/>
    <property type="molecule type" value="Genomic_DNA"/>
</dbReference>
<protein>
    <submittedName>
        <fullName evidence="2">Uncharacterized protein</fullName>
    </submittedName>
</protein>